<gene>
    <name evidence="5" type="ORF">CR165_04760</name>
</gene>
<feature type="region of interest" description="Disordered" evidence="3">
    <location>
        <begin position="166"/>
        <end position="198"/>
    </location>
</feature>
<dbReference type="PROSITE" id="PS51186">
    <property type="entry name" value="GNAT"/>
    <property type="match status" value="1"/>
</dbReference>
<dbReference type="EMBL" id="PDOA01000002">
    <property type="protein sequence ID" value="PWC30166.1"/>
    <property type="molecule type" value="Genomic_DNA"/>
</dbReference>
<evidence type="ECO:0000259" key="4">
    <source>
        <dbReference type="PROSITE" id="PS51186"/>
    </source>
</evidence>
<evidence type="ECO:0000256" key="1">
    <source>
        <dbReference type="ARBA" id="ARBA00022679"/>
    </source>
</evidence>
<dbReference type="PANTHER" id="PTHR43877:SF2">
    <property type="entry name" value="AMINOALKYLPHOSPHONATE N-ACETYLTRANSFERASE-RELATED"/>
    <property type="match status" value="1"/>
</dbReference>
<feature type="compositionally biased region" description="Polar residues" evidence="3">
    <location>
        <begin position="176"/>
        <end position="185"/>
    </location>
</feature>
<accession>A0A2U1V8H0</accession>
<proteinExistence type="predicted"/>
<keyword evidence="6" id="KW-1185">Reference proteome</keyword>
<dbReference type="GO" id="GO:0016747">
    <property type="term" value="F:acyltransferase activity, transferring groups other than amino-acyl groups"/>
    <property type="evidence" value="ECO:0007669"/>
    <property type="project" value="InterPro"/>
</dbReference>
<dbReference type="SUPFAM" id="SSF55729">
    <property type="entry name" value="Acyl-CoA N-acyltransferases (Nat)"/>
    <property type="match status" value="1"/>
</dbReference>
<reference evidence="6" key="1">
    <citation type="submission" date="2017-10" db="EMBL/GenBank/DDBJ databases">
        <authorList>
            <person name="Toshchakov S.V."/>
            <person name="Goeva M.A."/>
        </authorList>
    </citation>
    <scope>NUCLEOTIDE SEQUENCE [LARGE SCALE GENOMIC DNA]</scope>
    <source>
        <strain evidence="6">JR1/69-1-13</strain>
    </source>
</reference>
<organism evidence="5 6">
    <name type="scientific">Teichococcus aestuarii</name>
    <dbReference type="NCBI Taxonomy" id="568898"/>
    <lineage>
        <taxon>Bacteria</taxon>
        <taxon>Pseudomonadati</taxon>
        <taxon>Pseudomonadota</taxon>
        <taxon>Alphaproteobacteria</taxon>
        <taxon>Acetobacterales</taxon>
        <taxon>Roseomonadaceae</taxon>
        <taxon>Roseomonas</taxon>
    </lineage>
</organism>
<name>A0A2U1V8H0_9PROT</name>
<evidence type="ECO:0000256" key="3">
    <source>
        <dbReference type="SAM" id="MobiDB-lite"/>
    </source>
</evidence>
<evidence type="ECO:0000313" key="6">
    <source>
        <dbReference type="Proteomes" id="UP000245048"/>
    </source>
</evidence>
<protein>
    <submittedName>
        <fullName evidence="5">GNAT family N-acetyltransferase</fullName>
    </submittedName>
</protein>
<dbReference type="AlphaFoldDB" id="A0A2U1V8H0"/>
<feature type="domain" description="N-acetyltransferase" evidence="4">
    <location>
        <begin position="1"/>
        <end position="157"/>
    </location>
</feature>
<keyword evidence="1 5" id="KW-0808">Transferase</keyword>
<dbReference type="InterPro" id="IPR050832">
    <property type="entry name" value="Bact_Acetyltransf"/>
</dbReference>
<dbReference type="Gene3D" id="3.40.630.30">
    <property type="match status" value="1"/>
</dbReference>
<dbReference type="InterPro" id="IPR016181">
    <property type="entry name" value="Acyl_CoA_acyltransferase"/>
</dbReference>
<sequence length="198" mass="20817">MALRPVAAAEHPALLALNNRHAAAVNALTPEAFAAQCAGALLALAAWEGERLLGFLLAFGPETPERGPNHAWMRARHPEAAYVDRVVVDAAAQGQGLGRRLYAALAALPGVAALGCEVNLDPPNPQSMAFHRRLGFRPVGQATDPRNGKRVEYLLCSAARFLRSPGESPLSGAARLNTSQSQPSGTAFPPGRSPQHPA</sequence>
<dbReference type="OrthoDB" id="6182349at2"/>
<dbReference type="Proteomes" id="UP000245048">
    <property type="component" value="Unassembled WGS sequence"/>
</dbReference>
<dbReference type="InterPro" id="IPR000182">
    <property type="entry name" value="GNAT_dom"/>
</dbReference>
<keyword evidence="2" id="KW-0012">Acyltransferase</keyword>
<comment type="caution">
    <text evidence="5">The sequence shown here is derived from an EMBL/GenBank/DDBJ whole genome shotgun (WGS) entry which is preliminary data.</text>
</comment>
<evidence type="ECO:0000256" key="2">
    <source>
        <dbReference type="ARBA" id="ARBA00023315"/>
    </source>
</evidence>
<dbReference type="Pfam" id="PF00583">
    <property type="entry name" value="Acetyltransf_1"/>
    <property type="match status" value="1"/>
</dbReference>
<dbReference type="PANTHER" id="PTHR43877">
    <property type="entry name" value="AMINOALKYLPHOSPHONATE N-ACETYLTRANSFERASE-RELATED-RELATED"/>
    <property type="match status" value="1"/>
</dbReference>
<evidence type="ECO:0000313" key="5">
    <source>
        <dbReference type="EMBL" id="PWC30166.1"/>
    </source>
</evidence>
<dbReference type="CDD" id="cd04301">
    <property type="entry name" value="NAT_SF"/>
    <property type="match status" value="1"/>
</dbReference>